<organism evidence="1">
    <name type="scientific">Diabrotica virgifera virgifera</name>
    <name type="common">western corn rootworm</name>
    <dbReference type="NCBI Taxonomy" id="50390"/>
    <lineage>
        <taxon>Eukaryota</taxon>
        <taxon>Metazoa</taxon>
        <taxon>Ecdysozoa</taxon>
        <taxon>Arthropoda</taxon>
        <taxon>Hexapoda</taxon>
        <taxon>Insecta</taxon>
        <taxon>Pterygota</taxon>
        <taxon>Neoptera</taxon>
        <taxon>Endopterygota</taxon>
        <taxon>Coleoptera</taxon>
        <taxon>Polyphaga</taxon>
        <taxon>Cucujiformia</taxon>
        <taxon>Chrysomeloidea</taxon>
        <taxon>Chrysomelidae</taxon>
        <taxon>Galerucinae</taxon>
        <taxon>Diabroticina</taxon>
        <taxon>Diabroticites</taxon>
        <taxon>Diabrotica</taxon>
    </lineage>
</organism>
<dbReference type="RefSeq" id="XP_028141688.1">
    <property type="nucleotide sequence ID" value="XM_028285887.1"/>
</dbReference>
<protein>
    <submittedName>
        <fullName evidence="1">Uncharacterized protein LOC114335626</fullName>
    </submittedName>
</protein>
<sequence length="109" mass="11741">MDLSILVIYFLLYNSTRLKSPTNTNLTNDTVLSNSTAQQAVELSSDTGLTNNNTVLSNSTAQQAVELSSDTGLTNNNTVLSNSTAQQTVELSSDTGLTNNNELMMFTEQ</sequence>
<proteinExistence type="predicted"/>
<name>A0A6P7GA30_DIAVI</name>
<evidence type="ECO:0000313" key="1">
    <source>
        <dbReference type="RefSeq" id="XP_028141688.1"/>
    </source>
</evidence>
<dbReference type="InParanoid" id="A0A6P7GA30"/>
<reference evidence="1" key="1">
    <citation type="submission" date="2025-08" db="UniProtKB">
        <authorList>
            <consortium name="RefSeq"/>
        </authorList>
    </citation>
    <scope>IDENTIFICATION</scope>
    <source>
        <tissue evidence="1">Whole insect</tissue>
    </source>
</reference>
<gene>
    <name evidence="1" type="primary">LOC114335626</name>
</gene>
<accession>A0A6P7GA30</accession>
<dbReference type="AlphaFoldDB" id="A0A6P7GA30"/>